<feature type="transmembrane region" description="Helical" evidence="1">
    <location>
        <begin position="109"/>
        <end position="128"/>
    </location>
</feature>
<dbReference type="Proteomes" id="UP000810292">
    <property type="component" value="Unassembled WGS sequence"/>
</dbReference>
<evidence type="ECO:0000313" key="3">
    <source>
        <dbReference type="EMBL" id="MBO8468810.1"/>
    </source>
</evidence>
<evidence type="ECO:0000256" key="1">
    <source>
        <dbReference type="SAM" id="Phobius"/>
    </source>
</evidence>
<dbReference type="AlphaFoldDB" id="A0A9D9IAK4"/>
<evidence type="ECO:0000313" key="4">
    <source>
        <dbReference type="Proteomes" id="UP000810292"/>
    </source>
</evidence>
<evidence type="ECO:0008006" key="5">
    <source>
        <dbReference type="Google" id="ProtNLM"/>
    </source>
</evidence>
<evidence type="ECO:0000256" key="2">
    <source>
        <dbReference type="SAM" id="SignalP"/>
    </source>
</evidence>
<dbReference type="EMBL" id="JADIMF010000055">
    <property type="protein sequence ID" value="MBO8468810.1"/>
    <property type="molecule type" value="Genomic_DNA"/>
</dbReference>
<reference evidence="3" key="1">
    <citation type="submission" date="2020-10" db="EMBL/GenBank/DDBJ databases">
        <authorList>
            <person name="Gilroy R."/>
        </authorList>
    </citation>
    <scope>NUCLEOTIDE SEQUENCE</scope>
    <source>
        <strain evidence="3">14700</strain>
    </source>
</reference>
<keyword evidence="2" id="KW-0732">Signal</keyword>
<sequence>MRRLLIYPILLFFTALPATASWEIGADLRCLDSIFLGATRIDMEVAYRWDAVRVSIPLRFSSSRTHELMFAETGVDVSVYPFDDYGFFIGVSMIHIGAAWGLEAPKEHVIISSSVMAGWTFTFPWFYLEPRISVLDVFSQEEARLELLSEAVPQYSKIRLSLVAGVAIP</sequence>
<gene>
    <name evidence="3" type="ORF">IAA72_03380</name>
</gene>
<feature type="signal peptide" evidence="2">
    <location>
        <begin position="1"/>
        <end position="20"/>
    </location>
</feature>
<accession>A0A9D9IAK4</accession>
<organism evidence="3 4">
    <name type="scientific">Candidatus Ornithospirochaeta stercoravium</name>
    <dbReference type="NCBI Taxonomy" id="2840897"/>
    <lineage>
        <taxon>Bacteria</taxon>
        <taxon>Pseudomonadati</taxon>
        <taxon>Spirochaetota</taxon>
        <taxon>Spirochaetia</taxon>
        <taxon>Spirochaetales</taxon>
        <taxon>Spirochaetaceae</taxon>
        <taxon>Spirochaetaceae incertae sedis</taxon>
        <taxon>Candidatus Ornithospirochaeta</taxon>
    </lineage>
</organism>
<keyword evidence="1" id="KW-0812">Transmembrane</keyword>
<feature type="transmembrane region" description="Helical" evidence="1">
    <location>
        <begin position="85"/>
        <end position="102"/>
    </location>
</feature>
<name>A0A9D9IAK4_9SPIO</name>
<keyword evidence="1" id="KW-1133">Transmembrane helix</keyword>
<proteinExistence type="predicted"/>
<feature type="chain" id="PRO_5038671305" description="Outer membrane protein beta-barrel domain-containing protein" evidence="2">
    <location>
        <begin position="21"/>
        <end position="169"/>
    </location>
</feature>
<keyword evidence="1" id="KW-0472">Membrane</keyword>
<comment type="caution">
    <text evidence="3">The sequence shown here is derived from an EMBL/GenBank/DDBJ whole genome shotgun (WGS) entry which is preliminary data.</text>
</comment>
<protein>
    <recommendedName>
        <fullName evidence="5">Outer membrane protein beta-barrel domain-containing protein</fullName>
    </recommendedName>
</protein>
<reference evidence="3" key="2">
    <citation type="journal article" date="2021" name="PeerJ">
        <title>Extensive microbial diversity within the chicken gut microbiome revealed by metagenomics and culture.</title>
        <authorList>
            <person name="Gilroy R."/>
            <person name="Ravi A."/>
            <person name="Getino M."/>
            <person name="Pursley I."/>
            <person name="Horton D.L."/>
            <person name="Alikhan N.F."/>
            <person name="Baker D."/>
            <person name="Gharbi K."/>
            <person name="Hall N."/>
            <person name="Watson M."/>
            <person name="Adriaenssens E.M."/>
            <person name="Foster-Nyarko E."/>
            <person name="Jarju S."/>
            <person name="Secka A."/>
            <person name="Antonio M."/>
            <person name="Oren A."/>
            <person name="Chaudhuri R.R."/>
            <person name="La Ragione R."/>
            <person name="Hildebrand F."/>
            <person name="Pallen M.J."/>
        </authorList>
    </citation>
    <scope>NUCLEOTIDE SEQUENCE</scope>
    <source>
        <strain evidence="3">14700</strain>
    </source>
</reference>